<dbReference type="Gene3D" id="1.20.1740.10">
    <property type="entry name" value="Amino acid/polyamine transporter I"/>
    <property type="match status" value="2"/>
</dbReference>
<feature type="transmembrane region" description="Helical" evidence="5">
    <location>
        <begin position="342"/>
        <end position="367"/>
    </location>
</feature>
<name>A0A914KLW8_MELIC</name>
<keyword evidence="3 5" id="KW-1133">Transmembrane helix</keyword>
<keyword evidence="4 5" id="KW-0472">Membrane</keyword>
<dbReference type="AlphaFoldDB" id="A0A914KLW8"/>
<feature type="transmembrane region" description="Helical" evidence="5">
    <location>
        <begin position="446"/>
        <end position="469"/>
    </location>
</feature>
<evidence type="ECO:0000256" key="2">
    <source>
        <dbReference type="ARBA" id="ARBA00022692"/>
    </source>
</evidence>
<dbReference type="Proteomes" id="UP000887563">
    <property type="component" value="Unplaced"/>
</dbReference>
<dbReference type="GO" id="GO:0015179">
    <property type="term" value="F:L-amino acid transmembrane transporter activity"/>
    <property type="evidence" value="ECO:0007669"/>
    <property type="project" value="TreeGrafter"/>
</dbReference>
<dbReference type="PANTHER" id="PTHR11785">
    <property type="entry name" value="AMINO ACID TRANSPORTER"/>
    <property type="match status" value="1"/>
</dbReference>
<evidence type="ECO:0000256" key="1">
    <source>
        <dbReference type="ARBA" id="ARBA00004141"/>
    </source>
</evidence>
<feature type="transmembrane region" description="Helical" evidence="5">
    <location>
        <begin position="163"/>
        <end position="185"/>
    </location>
</feature>
<dbReference type="GO" id="GO:0016020">
    <property type="term" value="C:membrane"/>
    <property type="evidence" value="ECO:0007669"/>
    <property type="project" value="UniProtKB-SubCell"/>
</dbReference>
<protein>
    <submittedName>
        <fullName evidence="7">Uncharacterized protein</fullName>
    </submittedName>
</protein>
<feature type="transmembrane region" description="Helical" evidence="5">
    <location>
        <begin position="12"/>
        <end position="30"/>
    </location>
</feature>
<feature type="transmembrane region" description="Helical" evidence="5">
    <location>
        <begin position="475"/>
        <end position="494"/>
    </location>
</feature>
<feature type="transmembrane region" description="Helical" evidence="5">
    <location>
        <begin position="130"/>
        <end position="151"/>
    </location>
</feature>
<evidence type="ECO:0000313" key="7">
    <source>
        <dbReference type="WBParaSite" id="Minc3s00025g01639"/>
    </source>
</evidence>
<evidence type="ECO:0000256" key="5">
    <source>
        <dbReference type="SAM" id="Phobius"/>
    </source>
</evidence>
<feature type="transmembrane region" description="Helical" evidence="5">
    <location>
        <begin position="387"/>
        <end position="406"/>
    </location>
</feature>
<feature type="transmembrane region" description="Helical" evidence="5">
    <location>
        <begin position="85"/>
        <end position="110"/>
    </location>
</feature>
<keyword evidence="6" id="KW-1185">Reference proteome</keyword>
<feature type="transmembrane region" description="Helical" evidence="5">
    <location>
        <begin position="292"/>
        <end position="315"/>
    </location>
</feature>
<comment type="subcellular location">
    <subcellularLocation>
        <location evidence="1">Membrane</location>
        <topology evidence="1">Multi-pass membrane protein</topology>
    </subcellularLocation>
</comment>
<dbReference type="Pfam" id="PF13520">
    <property type="entry name" value="AA_permease_2"/>
    <property type="match status" value="2"/>
</dbReference>
<feature type="transmembrane region" description="Helical" evidence="5">
    <location>
        <begin position="42"/>
        <end position="64"/>
    </location>
</feature>
<proteinExistence type="predicted"/>
<feature type="transmembrane region" description="Helical" evidence="5">
    <location>
        <begin position="208"/>
        <end position="228"/>
    </location>
</feature>
<feature type="transmembrane region" description="Helical" evidence="5">
    <location>
        <begin position="412"/>
        <end position="434"/>
    </location>
</feature>
<dbReference type="PIRSF" id="PIRSF006060">
    <property type="entry name" value="AA_transporter"/>
    <property type="match status" value="1"/>
</dbReference>
<organism evidence="6 7">
    <name type="scientific">Meloidogyne incognita</name>
    <name type="common">Southern root-knot nematode worm</name>
    <name type="synonym">Oxyuris incognita</name>
    <dbReference type="NCBI Taxonomy" id="6306"/>
    <lineage>
        <taxon>Eukaryota</taxon>
        <taxon>Metazoa</taxon>
        <taxon>Ecdysozoa</taxon>
        <taxon>Nematoda</taxon>
        <taxon>Chromadorea</taxon>
        <taxon>Rhabditida</taxon>
        <taxon>Tylenchina</taxon>
        <taxon>Tylenchomorpha</taxon>
        <taxon>Tylenchoidea</taxon>
        <taxon>Meloidogynidae</taxon>
        <taxon>Meloidogyninae</taxon>
        <taxon>Meloidogyne</taxon>
        <taxon>Meloidogyne incognita group</taxon>
    </lineage>
</organism>
<reference evidence="7" key="1">
    <citation type="submission" date="2022-11" db="UniProtKB">
        <authorList>
            <consortium name="WormBaseParasite"/>
        </authorList>
    </citation>
    <scope>IDENTIFICATION</scope>
</reference>
<keyword evidence="2 5" id="KW-0812">Transmembrane</keyword>
<evidence type="ECO:0000256" key="3">
    <source>
        <dbReference type="ARBA" id="ARBA00022989"/>
    </source>
</evidence>
<dbReference type="InterPro" id="IPR002293">
    <property type="entry name" value="AA/rel_permease1"/>
</dbReference>
<dbReference type="PANTHER" id="PTHR11785:SF115">
    <property type="entry name" value="AMINO ACID TRANSPORTER"/>
    <property type="match status" value="1"/>
</dbReference>
<accession>A0A914KLW8</accession>
<evidence type="ECO:0000256" key="4">
    <source>
        <dbReference type="ARBA" id="ARBA00023136"/>
    </source>
</evidence>
<sequence>MRQNNGENKIGVFEGIAYCIGDIIGSGIFISPTSILRHTGSVGLSLCVWAVGALIAACGALVYVELGTSIGKSGGDFAYLSHAKWHPLATAFLWVSTTLTFPVIMAIQTLTFGEYLVDGLNSFMSINSEYIGILKRLIGFMTIWLVCFMNLFSLKKIAGRFQVVLTIIKLLVIATIIFIGLYQLIFKNKTEETFVNAFEGSKTEPGDFVLALYASLLAYNGNFGFKFLTVKKCKAGDKDKEEMKRSVGGGMVERVIALNLRVLRIKPQPIFCWDILNFATDEVENPRRVLPLAALCGIGISAAVYLLINIAYFSVLSIDEFLNTEAVAFKFAEKTMGDFSRIFPFLIAILLLGNLNSSIFASSRYVFAGAKNGIMPRVLSSVHEKSMSPRVAIIYEMFVLISLSFIGDLEHLIGYMSYSLWMQKSCTMVALLYMRHKGTFKFQKNSIKTPIILPFICLCIFISMLIISARKDPFIIIYALTMLAIGLILYFIFINPKRKSKSVFCGECFEKVNDLSVFFAQIVFNTTVPSKEE</sequence>
<evidence type="ECO:0000313" key="6">
    <source>
        <dbReference type="Proteomes" id="UP000887563"/>
    </source>
</evidence>
<dbReference type="InterPro" id="IPR050598">
    <property type="entry name" value="AminoAcid_Transporter"/>
</dbReference>
<dbReference type="WBParaSite" id="Minc3s00025g01639">
    <property type="protein sequence ID" value="Minc3s00025g01639"/>
    <property type="gene ID" value="Minc3s00025g01639"/>
</dbReference>